<sequence length="318" mass="36340">MSDIKLQRTIARFQAKIDGGAYYEAHQTLRTITNRYVKSKQYTEAIDLLYQGASILAQKKEYGSASDLITYLIQVLEEAEITCTKDYKMKLIDLINLLPDTDVSLADLAKQSISWSTKGSDSKFGDTELHSAFGVKFCRAIYIATGDEEERAKLFAYAELHLILGTHESLPYYVDFLYSWYEQQNDPTIDPGVFLARAVMNYSYLKNFKFVNEAATIFIDKLNLKVSNFEKIDANGSFIYNYKGYELLNFLQLLIITLGKSDSQQKFLKLYSQYKPVLTHFELLAPVEYLAKLYYNVQLGNPNGNQNMLANLMGGLFK</sequence>
<name>A0ABP0EPD0_9ASCO</name>
<evidence type="ECO:0000313" key="2">
    <source>
        <dbReference type="EMBL" id="CAK7920931.1"/>
    </source>
</evidence>
<dbReference type="InterPro" id="IPR011990">
    <property type="entry name" value="TPR-like_helical_dom_sf"/>
</dbReference>
<dbReference type="Gene3D" id="1.25.40.10">
    <property type="entry name" value="Tetratricopeptide repeat domain"/>
    <property type="match status" value="1"/>
</dbReference>
<dbReference type="PANTHER" id="PTHR12875">
    <property type="entry name" value="GOLGI TO ER TRAFFIC PROTEIN 4 HOMOLOG"/>
    <property type="match status" value="1"/>
</dbReference>
<dbReference type="InterPro" id="IPR007317">
    <property type="entry name" value="GET4"/>
</dbReference>
<keyword evidence="3" id="KW-1185">Reference proteome</keyword>
<protein>
    <submittedName>
        <fullName evidence="2">Golgi to ER traffic protein 4</fullName>
    </submittedName>
</protein>
<comment type="similarity">
    <text evidence="1">Belongs to the GET4 family.</text>
</comment>
<gene>
    <name evidence="2" type="primary">GET4</name>
    <name evidence="2" type="ORF">CAAN4_H08174</name>
</gene>
<reference evidence="2 3" key="1">
    <citation type="submission" date="2024-01" db="EMBL/GenBank/DDBJ databases">
        <authorList>
            <consortium name="Genoscope - CEA"/>
            <person name="William W."/>
        </authorList>
    </citation>
    <scope>NUCLEOTIDE SEQUENCE [LARGE SCALE GENOMIC DNA]</scope>
    <source>
        <strain evidence="2 3">29B2s-10</strain>
    </source>
</reference>
<dbReference type="Pfam" id="PF04190">
    <property type="entry name" value="GET4"/>
    <property type="match status" value="1"/>
</dbReference>
<accession>A0ABP0EPD0</accession>
<evidence type="ECO:0000256" key="1">
    <source>
        <dbReference type="ARBA" id="ARBA00005351"/>
    </source>
</evidence>
<dbReference type="EMBL" id="OZ004260">
    <property type="protein sequence ID" value="CAK7920931.1"/>
    <property type="molecule type" value="Genomic_DNA"/>
</dbReference>
<dbReference type="PANTHER" id="PTHR12875:SF0">
    <property type="entry name" value="GOLGI TO ER TRAFFIC PROTEIN 4 HOMOLOG"/>
    <property type="match status" value="1"/>
</dbReference>
<evidence type="ECO:0000313" key="3">
    <source>
        <dbReference type="Proteomes" id="UP001497600"/>
    </source>
</evidence>
<proteinExistence type="inferred from homology"/>
<dbReference type="Proteomes" id="UP001497600">
    <property type="component" value="Chromosome H"/>
</dbReference>
<organism evidence="2 3">
    <name type="scientific">[Candida] anglica</name>
    <dbReference type="NCBI Taxonomy" id="148631"/>
    <lineage>
        <taxon>Eukaryota</taxon>
        <taxon>Fungi</taxon>
        <taxon>Dikarya</taxon>
        <taxon>Ascomycota</taxon>
        <taxon>Saccharomycotina</taxon>
        <taxon>Pichiomycetes</taxon>
        <taxon>Debaryomycetaceae</taxon>
        <taxon>Kurtzmaniella</taxon>
    </lineage>
</organism>